<keyword evidence="1" id="KW-0808">Transferase</keyword>
<feature type="binding site" evidence="1">
    <location>
        <position position="50"/>
    </location>
    <ligand>
        <name>Mg(2+)</name>
        <dbReference type="ChEBI" id="CHEBI:18420"/>
        <label>3</label>
    </ligand>
</feature>
<dbReference type="CDD" id="cd02194">
    <property type="entry name" value="ThiL"/>
    <property type="match status" value="1"/>
</dbReference>
<feature type="binding site" evidence="1">
    <location>
        <position position="68"/>
    </location>
    <ligand>
        <name>Mg(2+)</name>
        <dbReference type="ChEBI" id="CHEBI:18420"/>
        <label>2</label>
    </ligand>
</feature>
<reference evidence="4" key="1">
    <citation type="submission" date="2016-10" db="EMBL/GenBank/DDBJ databases">
        <title>Genome sequence of Streptomyces malaysiense MUSC 136.</title>
        <authorList>
            <person name="Lee L.-H."/>
            <person name="Ser H.-L."/>
        </authorList>
    </citation>
    <scope>NUCLEOTIDE SEQUENCE [LARGE SCALE GENOMIC DNA]</scope>
    <source>
        <strain evidence="4">MUSC 136</strain>
    </source>
</reference>
<keyword evidence="1" id="KW-0067">ATP-binding</keyword>
<dbReference type="AlphaFoldDB" id="A0A1J4Q888"/>
<keyword evidence="1" id="KW-0547">Nucleotide-binding</keyword>
<protein>
    <recommendedName>
        <fullName evidence="1">Thiamine-monophosphate kinase</fullName>
        <shortName evidence="1">TMP kinase</shortName>
        <shortName evidence="1">Thiamine-phosphate kinase</shortName>
        <ecNumber evidence="1">2.7.4.16</ecNumber>
    </recommendedName>
</protein>
<dbReference type="PANTHER" id="PTHR30270:SF3">
    <property type="entry name" value="THIAMINE-MONOPHOSPHATE KINASE"/>
    <property type="match status" value="1"/>
</dbReference>
<evidence type="ECO:0000313" key="4">
    <source>
        <dbReference type="EMBL" id="OIK28700.1"/>
    </source>
</evidence>
<feature type="binding site" evidence="1">
    <location>
        <position position="66"/>
    </location>
    <ligand>
        <name>Mg(2+)</name>
        <dbReference type="ChEBI" id="CHEBI:18420"/>
        <label>4</label>
    </ligand>
</feature>
<dbReference type="GO" id="GO:0009229">
    <property type="term" value="P:thiamine diphosphate biosynthetic process"/>
    <property type="evidence" value="ECO:0007669"/>
    <property type="project" value="UniProtKB-UniRule"/>
</dbReference>
<dbReference type="Gene3D" id="3.90.650.10">
    <property type="entry name" value="PurM-like C-terminal domain"/>
    <property type="match status" value="1"/>
</dbReference>
<feature type="binding site" evidence="1">
    <location>
        <position position="242"/>
    </location>
    <ligand>
        <name>ATP</name>
        <dbReference type="ChEBI" id="CHEBI:30616"/>
    </ligand>
</feature>
<dbReference type="Proteomes" id="UP000034838">
    <property type="component" value="Unassembled WGS sequence"/>
</dbReference>
<organism evidence="4 5">
    <name type="scientific">Streptomyces malaysiense</name>
    <dbReference type="NCBI Taxonomy" id="1428626"/>
    <lineage>
        <taxon>Bacteria</taxon>
        <taxon>Bacillati</taxon>
        <taxon>Actinomycetota</taxon>
        <taxon>Actinomycetes</taxon>
        <taxon>Kitasatosporales</taxon>
        <taxon>Streptomycetaceae</taxon>
        <taxon>Streptomyces</taxon>
    </lineage>
</organism>
<feature type="binding site" evidence="1">
    <location>
        <position position="170"/>
    </location>
    <ligand>
        <name>ATP</name>
        <dbReference type="ChEBI" id="CHEBI:30616"/>
    </ligand>
</feature>
<dbReference type="InterPro" id="IPR010918">
    <property type="entry name" value="PurM-like_C_dom"/>
</dbReference>
<keyword evidence="5" id="KW-1185">Reference proteome</keyword>
<feature type="binding site" evidence="1">
    <location>
        <position position="145"/>
    </location>
    <ligand>
        <name>Mg(2+)</name>
        <dbReference type="ChEBI" id="CHEBI:18420"/>
        <label>1</label>
    </ligand>
</feature>
<proteinExistence type="inferred from homology"/>
<comment type="function">
    <text evidence="1">Catalyzes the ATP-dependent phosphorylation of thiamine-monophosphate (TMP) to form thiamine-pyrophosphate (TPP), the active form of vitamin B1.</text>
</comment>
<feature type="binding site" evidence="1">
    <location>
        <position position="97"/>
    </location>
    <ligand>
        <name>Mg(2+)</name>
        <dbReference type="ChEBI" id="CHEBI:18420"/>
        <label>2</label>
    </ligand>
</feature>
<evidence type="ECO:0000259" key="2">
    <source>
        <dbReference type="Pfam" id="PF00586"/>
    </source>
</evidence>
<feature type="binding site" evidence="1">
    <location>
        <position position="97"/>
    </location>
    <ligand>
        <name>Mg(2+)</name>
        <dbReference type="ChEBI" id="CHEBI:18420"/>
        <label>4</label>
    </ligand>
</feature>
<dbReference type="GO" id="GO:0009228">
    <property type="term" value="P:thiamine biosynthetic process"/>
    <property type="evidence" value="ECO:0007669"/>
    <property type="project" value="UniProtKB-KW"/>
</dbReference>
<keyword evidence="1" id="KW-0784">Thiamine biosynthesis</keyword>
<dbReference type="GO" id="GO:0000287">
    <property type="term" value="F:magnesium ion binding"/>
    <property type="evidence" value="ECO:0007669"/>
    <property type="project" value="UniProtKB-UniRule"/>
</dbReference>
<feature type="binding site" evidence="1">
    <location>
        <position position="50"/>
    </location>
    <ligand>
        <name>Mg(2+)</name>
        <dbReference type="ChEBI" id="CHEBI:18420"/>
        <label>4</label>
    </ligand>
</feature>
<dbReference type="HAMAP" id="MF_02128">
    <property type="entry name" value="TMP_kinase"/>
    <property type="match status" value="1"/>
</dbReference>
<comment type="caution">
    <text evidence="1">Lacks conserved residue(s) required for the propagation of feature annotation.</text>
</comment>
<dbReference type="RefSeq" id="WP_071387384.1">
    <property type="nucleotide sequence ID" value="NZ_LBDA02000008.1"/>
</dbReference>
<dbReference type="Gene3D" id="3.30.1330.10">
    <property type="entry name" value="PurM-like, N-terminal domain"/>
    <property type="match status" value="1"/>
</dbReference>
<evidence type="ECO:0000259" key="3">
    <source>
        <dbReference type="Pfam" id="PF02769"/>
    </source>
</evidence>
<feature type="binding site" evidence="1">
    <location>
        <position position="357"/>
    </location>
    <ligand>
        <name>substrate</name>
    </ligand>
</feature>
<comment type="pathway">
    <text evidence="1">Cofactor biosynthesis; thiamine diphosphate biosynthesis; thiamine diphosphate from thiamine phosphate: step 1/1.</text>
</comment>
<evidence type="ECO:0000256" key="1">
    <source>
        <dbReference type="HAMAP-Rule" id="MF_02128"/>
    </source>
</evidence>
<comment type="similarity">
    <text evidence="1">Belongs to the thiamine-monophosphate kinase family.</text>
</comment>
<accession>A0A1J4Q888</accession>
<evidence type="ECO:0000313" key="5">
    <source>
        <dbReference type="Proteomes" id="UP000034838"/>
    </source>
</evidence>
<feature type="binding site" evidence="1">
    <location>
        <position position="243"/>
    </location>
    <ligand>
        <name>Mg(2+)</name>
        <dbReference type="ChEBI" id="CHEBI:18420"/>
        <label>5</label>
    </ligand>
</feature>
<dbReference type="Pfam" id="PF00586">
    <property type="entry name" value="AIRS"/>
    <property type="match status" value="1"/>
</dbReference>
<dbReference type="GO" id="GO:0009030">
    <property type="term" value="F:thiamine-phosphate kinase activity"/>
    <property type="evidence" value="ECO:0007669"/>
    <property type="project" value="UniProtKB-UniRule"/>
</dbReference>
<dbReference type="InterPro" id="IPR016188">
    <property type="entry name" value="PurM-like_N"/>
</dbReference>
<comment type="catalytic activity">
    <reaction evidence="1">
        <text>thiamine phosphate + ATP = thiamine diphosphate + ADP</text>
        <dbReference type="Rhea" id="RHEA:15913"/>
        <dbReference type="ChEBI" id="CHEBI:30616"/>
        <dbReference type="ChEBI" id="CHEBI:37575"/>
        <dbReference type="ChEBI" id="CHEBI:58937"/>
        <dbReference type="ChEBI" id="CHEBI:456216"/>
        <dbReference type="EC" id="2.7.4.16"/>
    </reaction>
</comment>
<dbReference type="InterPro" id="IPR006283">
    <property type="entry name" value="ThiL-like"/>
</dbReference>
<feature type="binding site" evidence="1">
    <location>
        <position position="68"/>
    </location>
    <ligand>
        <name>Mg(2+)</name>
        <dbReference type="ChEBI" id="CHEBI:18420"/>
        <label>1</label>
    </ligand>
</feature>
<dbReference type="InterPro" id="IPR036676">
    <property type="entry name" value="PurM-like_C_sf"/>
</dbReference>
<dbReference type="UniPathway" id="UPA00060">
    <property type="reaction ID" value="UER00142"/>
</dbReference>
<dbReference type="Pfam" id="PF02769">
    <property type="entry name" value="AIRS_C"/>
    <property type="match status" value="1"/>
</dbReference>
<sequence length="382" mass="39935">MTVHPPQNPTGVLSSHRATLAELGERAVVERLVLPRLQSRNSLGDVIGDDCALTEPPGPDEVVVSTIDPCPRPVVFDFREPDYLSYGWLTAVINLSDLAAVGATPTGLLVSTVMPGDMTVHAYDRFLQGLAEACRTWSCPVLGGNIKDGPEFTATAAATGRVRADRVLRRTGAAPGDLLCVVGEPGLFWAAVLRALYRPDVPRLTAADAAALEAALTRPVARVPEGIRLAATGAVSCCTDASDGLGAALDELARVNGLDAVVDSAALLPGPAARKVAAALGVDPRALALSWGDWELVCGIAPGRLAAVRAALAPIPVHAVGEFRPTAGDGRLLLGEDGRARPVADFGSRRFDARSSFTHGLEPYAELLVHGELYDTGVADRQ</sequence>
<dbReference type="GO" id="GO:0005524">
    <property type="term" value="F:ATP binding"/>
    <property type="evidence" value="ECO:0007669"/>
    <property type="project" value="UniProtKB-UniRule"/>
</dbReference>
<dbReference type="EMBL" id="LBDA02000008">
    <property type="protein sequence ID" value="OIK28700.1"/>
    <property type="molecule type" value="Genomic_DNA"/>
</dbReference>
<feature type="binding site" evidence="1">
    <location>
        <position position="240"/>
    </location>
    <ligand>
        <name>Mg(2+)</name>
        <dbReference type="ChEBI" id="CHEBI:18420"/>
        <label>3</label>
    </ligand>
</feature>
<dbReference type="SUPFAM" id="SSF55326">
    <property type="entry name" value="PurM N-terminal domain-like"/>
    <property type="match status" value="1"/>
</dbReference>
<dbReference type="InterPro" id="IPR036921">
    <property type="entry name" value="PurM-like_N_sf"/>
</dbReference>
<feature type="binding site" evidence="1">
    <location>
        <position position="97"/>
    </location>
    <ligand>
        <name>Mg(2+)</name>
        <dbReference type="ChEBI" id="CHEBI:18420"/>
        <label>3</label>
    </ligand>
</feature>
<keyword evidence="1" id="KW-0479">Metal-binding</keyword>
<feature type="domain" description="PurM-like N-terminal" evidence="2">
    <location>
        <begin position="48"/>
        <end position="162"/>
    </location>
</feature>
<gene>
    <name evidence="1" type="primary">thiL</name>
    <name evidence="4" type="ORF">VT52_004925</name>
</gene>
<dbReference type="SUPFAM" id="SSF56042">
    <property type="entry name" value="PurM C-terminal domain-like"/>
    <property type="match status" value="1"/>
</dbReference>
<keyword evidence="1" id="KW-0460">Magnesium</keyword>
<feature type="domain" description="PurM-like C-terminal" evidence="3">
    <location>
        <begin position="175"/>
        <end position="323"/>
    </location>
</feature>
<comment type="caution">
    <text evidence="4">The sequence shown here is derived from an EMBL/GenBank/DDBJ whole genome shotgun (WGS) entry which is preliminary data.</text>
</comment>
<feature type="binding site" evidence="1">
    <location>
        <begin position="144"/>
        <end position="145"/>
    </location>
    <ligand>
        <name>ATP</name>
        <dbReference type="ChEBI" id="CHEBI:30616"/>
    </ligand>
</feature>
<name>A0A1J4Q888_9ACTN</name>
<dbReference type="PANTHER" id="PTHR30270">
    <property type="entry name" value="THIAMINE-MONOPHOSPHATE KINASE"/>
    <property type="match status" value="1"/>
</dbReference>
<dbReference type="EC" id="2.7.4.16" evidence="1"/>
<keyword evidence="1" id="KW-0418">Kinase</keyword>
<comment type="miscellaneous">
    <text evidence="1">Reaction mechanism of ThiL seems to utilize a direct, inline transfer of the gamma-phosphate of ATP to TMP rather than a phosphorylated enzyme intermediate.</text>
</comment>